<dbReference type="OrthoDB" id="7171245at2"/>
<proteinExistence type="predicted"/>
<dbReference type="Proteomes" id="UP000199034">
    <property type="component" value="Unassembled WGS sequence"/>
</dbReference>
<keyword evidence="2" id="KW-1185">Reference proteome</keyword>
<accession>A0A1G6QX17</accession>
<sequence>MPLFSRRPDTPVQVDPHLAADLPLISAAHEGDAHGLAERLSVLRQEGRWHHRHQLVARAARADRGTGWIETWAGWAPGDPDALVARAVTALRIARAAEGAEERLQDASLVVEAAISRAPEDPTTWSTALELAHASEAGPLRIHDVITQAATAAPAGFAWRSTAVELLSSRWFGSLEESWDFAVTSAEIAPQSRLVLLPAYAALSQLRRERTDVAEEMLTEALPPALGYLEASRADEADHVEAASSIAARLVAASRRREAPAVLDLLGDRVDTVVWGTVVGPDPVGAFTGARRAYR</sequence>
<evidence type="ECO:0008006" key="3">
    <source>
        <dbReference type="Google" id="ProtNLM"/>
    </source>
</evidence>
<dbReference type="RefSeq" id="WP_090854722.1">
    <property type="nucleotide sequence ID" value="NZ_FMZM01000005.1"/>
</dbReference>
<organism evidence="1 2">
    <name type="scientific">Nocardioides lianchengensis</name>
    <dbReference type="NCBI Taxonomy" id="1045774"/>
    <lineage>
        <taxon>Bacteria</taxon>
        <taxon>Bacillati</taxon>
        <taxon>Actinomycetota</taxon>
        <taxon>Actinomycetes</taxon>
        <taxon>Propionibacteriales</taxon>
        <taxon>Nocardioidaceae</taxon>
        <taxon>Nocardioides</taxon>
    </lineage>
</organism>
<dbReference type="EMBL" id="FMZM01000005">
    <property type="protein sequence ID" value="SDC96534.1"/>
    <property type="molecule type" value="Genomic_DNA"/>
</dbReference>
<protein>
    <recommendedName>
        <fullName evidence="3">DUF4034 domain-containing protein</fullName>
    </recommendedName>
</protein>
<evidence type="ECO:0000313" key="1">
    <source>
        <dbReference type="EMBL" id="SDC96534.1"/>
    </source>
</evidence>
<gene>
    <name evidence="1" type="ORF">SAMN05421872_10552</name>
</gene>
<evidence type="ECO:0000313" key="2">
    <source>
        <dbReference type="Proteomes" id="UP000199034"/>
    </source>
</evidence>
<dbReference type="AlphaFoldDB" id="A0A1G6QX17"/>
<name>A0A1G6QX17_9ACTN</name>
<reference evidence="1 2" key="1">
    <citation type="submission" date="2016-10" db="EMBL/GenBank/DDBJ databases">
        <authorList>
            <person name="de Groot N.N."/>
        </authorList>
    </citation>
    <scope>NUCLEOTIDE SEQUENCE [LARGE SCALE GENOMIC DNA]</scope>
    <source>
        <strain evidence="1 2">CGMCC 4.6858</strain>
    </source>
</reference>